<dbReference type="Gene3D" id="1.10.10.1330">
    <property type="entry name" value="RNA polymerase sigma-54 factor, core-binding domain"/>
    <property type="match status" value="1"/>
</dbReference>
<dbReference type="InterPro" id="IPR007634">
    <property type="entry name" value="RNA_pol_sigma_54_DNA-bd"/>
</dbReference>
<dbReference type="AlphaFoldDB" id="A0A653A1L3"/>
<dbReference type="PIRSF" id="PIRSF000774">
    <property type="entry name" value="RpoN"/>
    <property type="match status" value="1"/>
</dbReference>
<sequence length="480" mass="55102">MALELKQSLGLSQQLVMTPQLQQAIKLLQLSRLELLDAIYQELEGNPVLEEQLGTDPEEEVGPREDTETPIVEEVPAVTEVRVEERARDDVDWESYVSEYNTGWAEAPYEERDTPSYESMTATKTDLGDHLTWQLNMSRMNEDARTIAAYIIGNLDEDGYLDIELEEIAEATGYPLEKVEETLSLVQNFDPVGVAARDMRESLLIQARFQGLGGSLVETLIRDHLRDLENKRYEEIARRLGVTVEEICEAVSVIQRLDPKPGRLYSSEETVYITPDIYVIKVGDKYEILLNEDGLPRLKVNSYYRDVLSGQIEIGETAKGYIKEKLRSAAWLIKSIHQRQRTIYRVTESIVRFQREFFDKGIAHLKPLVLREVAEDIEMHESTVSRVTTNKYVHTPQGIFELKFFFNSAIKSVDGDDLASETVKEFIRNIVKSEEKKKPYSDQEISDMLREKNIKVARRTVAKYREAAGILPSKKRKEPY</sequence>
<keyword evidence="5" id="KW-0805">Transcription regulation</keyword>
<keyword evidence="7" id="KW-0238">DNA-binding</keyword>
<dbReference type="EMBL" id="UPXX01000013">
    <property type="protein sequence ID" value="VBB41920.1"/>
    <property type="molecule type" value="Genomic_DNA"/>
</dbReference>
<evidence type="ECO:0000256" key="6">
    <source>
        <dbReference type="ARBA" id="ARBA00023082"/>
    </source>
</evidence>
<evidence type="ECO:0000256" key="5">
    <source>
        <dbReference type="ARBA" id="ARBA00023015"/>
    </source>
</evidence>
<feature type="region of interest" description="Disordered" evidence="9">
    <location>
        <begin position="49"/>
        <end position="68"/>
    </location>
</feature>
<protein>
    <submittedName>
        <fullName evidence="12">RNA polymerase sigma-54 factor</fullName>
    </submittedName>
</protein>
<dbReference type="GO" id="GO:0016987">
    <property type="term" value="F:sigma factor activity"/>
    <property type="evidence" value="ECO:0007669"/>
    <property type="project" value="UniProtKB-KW"/>
</dbReference>
<dbReference type="PANTHER" id="PTHR32248">
    <property type="entry name" value="RNA POLYMERASE SIGMA-54 FACTOR"/>
    <property type="match status" value="1"/>
</dbReference>
<feature type="domain" description="RNA polymerase sigma factor 54 core-binding" evidence="11">
    <location>
        <begin position="117"/>
        <end position="304"/>
    </location>
</feature>
<dbReference type="NCBIfam" id="NF009118">
    <property type="entry name" value="PRK12469.1"/>
    <property type="match status" value="1"/>
</dbReference>
<dbReference type="GO" id="GO:0016779">
    <property type="term" value="F:nucleotidyltransferase activity"/>
    <property type="evidence" value="ECO:0007669"/>
    <property type="project" value="UniProtKB-KW"/>
</dbReference>
<accession>A0A653A1L3</accession>
<feature type="domain" description="RNA polymerase sigma factor 54 DNA-binding" evidence="10">
    <location>
        <begin position="321"/>
        <end position="477"/>
    </location>
</feature>
<evidence type="ECO:0000256" key="8">
    <source>
        <dbReference type="ARBA" id="ARBA00023163"/>
    </source>
</evidence>
<evidence type="ECO:0000259" key="11">
    <source>
        <dbReference type="Pfam" id="PF04963"/>
    </source>
</evidence>
<keyword evidence="2" id="KW-0240">DNA-directed RNA polymerase</keyword>
<dbReference type="Pfam" id="PF04552">
    <property type="entry name" value="Sigma54_DBD"/>
    <property type="match status" value="1"/>
</dbReference>
<dbReference type="PANTHER" id="PTHR32248:SF4">
    <property type="entry name" value="RNA POLYMERASE SIGMA-54 FACTOR"/>
    <property type="match status" value="1"/>
</dbReference>
<keyword evidence="3" id="KW-0808">Transferase</keyword>
<keyword evidence="6" id="KW-0731">Sigma factor</keyword>
<evidence type="ECO:0000256" key="4">
    <source>
        <dbReference type="ARBA" id="ARBA00022695"/>
    </source>
</evidence>
<evidence type="ECO:0000256" key="3">
    <source>
        <dbReference type="ARBA" id="ARBA00022679"/>
    </source>
</evidence>
<name>A0A653A1L3_UNCDX</name>
<dbReference type="PROSITE" id="PS00717">
    <property type="entry name" value="SIGMA54_1"/>
    <property type="match status" value="1"/>
</dbReference>
<dbReference type="Pfam" id="PF04963">
    <property type="entry name" value="Sigma54_CBD"/>
    <property type="match status" value="1"/>
</dbReference>
<evidence type="ECO:0000256" key="2">
    <source>
        <dbReference type="ARBA" id="ARBA00022478"/>
    </source>
</evidence>
<dbReference type="InterPro" id="IPR038709">
    <property type="entry name" value="RpoN_core-bd_sf"/>
</dbReference>
<evidence type="ECO:0000256" key="1">
    <source>
        <dbReference type="ARBA" id="ARBA00008798"/>
    </source>
</evidence>
<evidence type="ECO:0000313" key="12">
    <source>
        <dbReference type="EMBL" id="VBB41920.1"/>
    </source>
</evidence>
<dbReference type="GO" id="GO:0001216">
    <property type="term" value="F:DNA-binding transcription activator activity"/>
    <property type="evidence" value="ECO:0007669"/>
    <property type="project" value="InterPro"/>
</dbReference>
<dbReference type="PROSITE" id="PS50044">
    <property type="entry name" value="SIGMA54_3"/>
    <property type="match status" value="1"/>
</dbReference>
<dbReference type="PRINTS" id="PR00045">
    <property type="entry name" value="SIGMA54FCT"/>
</dbReference>
<dbReference type="GO" id="GO:0006352">
    <property type="term" value="P:DNA-templated transcription initiation"/>
    <property type="evidence" value="ECO:0007669"/>
    <property type="project" value="InterPro"/>
</dbReference>
<proteinExistence type="inferred from homology"/>
<gene>
    <name evidence="12" type="primary">rpoN</name>
    <name evidence="12" type="ORF">TRIP_B200060</name>
</gene>
<dbReference type="Gene3D" id="1.10.10.60">
    <property type="entry name" value="Homeodomain-like"/>
    <property type="match status" value="1"/>
</dbReference>
<dbReference type="InterPro" id="IPR007046">
    <property type="entry name" value="RNA_pol_sigma_54_core-bd"/>
</dbReference>
<dbReference type="GO" id="GO:0003677">
    <property type="term" value="F:DNA binding"/>
    <property type="evidence" value="ECO:0007669"/>
    <property type="project" value="UniProtKB-KW"/>
</dbReference>
<organism evidence="12">
    <name type="scientific">Uncultured Desulfatiglans sp</name>
    <dbReference type="NCBI Taxonomy" id="1748965"/>
    <lineage>
        <taxon>Bacteria</taxon>
        <taxon>Pseudomonadati</taxon>
        <taxon>Thermodesulfobacteriota</taxon>
        <taxon>Desulfobacteria</taxon>
        <taxon>Desulfatiglandales</taxon>
        <taxon>Desulfatiglandaceae</taxon>
        <taxon>Desulfatiglans</taxon>
        <taxon>environmental samples</taxon>
    </lineage>
</organism>
<dbReference type="NCBIfam" id="TIGR02395">
    <property type="entry name" value="rpoN_sigma"/>
    <property type="match status" value="1"/>
</dbReference>
<evidence type="ECO:0000259" key="10">
    <source>
        <dbReference type="Pfam" id="PF04552"/>
    </source>
</evidence>
<dbReference type="Pfam" id="PF00309">
    <property type="entry name" value="Sigma54_AID"/>
    <property type="match status" value="1"/>
</dbReference>
<dbReference type="InterPro" id="IPR000394">
    <property type="entry name" value="RNA_pol_sigma_54"/>
</dbReference>
<keyword evidence="4" id="KW-0548">Nucleotidyltransferase</keyword>
<dbReference type="GO" id="GO:0000428">
    <property type="term" value="C:DNA-directed RNA polymerase complex"/>
    <property type="evidence" value="ECO:0007669"/>
    <property type="project" value="UniProtKB-KW"/>
</dbReference>
<keyword evidence="8" id="KW-0804">Transcription</keyword>
<evidence type="ECO:0000256" key="7">
    <source>
        <dbReference type="ARBA" id="ARBA00023125"/>
    </source>
</evidence>
<evidence type="ECO:0000256" key="9">
    <source>
        <dbReference type="SAM" id="MobiDB-lite"/>
    </source>
</evidence>
<dbReference type="PROSITE" id="PS00718">
    <property type="entry name" value="SIGMA54_2"/>
    <property type="match status" value="1"/>
</dbReference>
<reference evidence="12" key="1">
    <citation type="submission" date="2018-07" db="EMBL/GenBank/DDBJ databases">
        <authorList>
            <consortium name="Genoscope - CEA"/>
            <person name="William W."/>
        </authorList>
    </citation>
    <scope>NUCLEOTIDE SEQUENCE</scope>
    <source>
        <strain evidence="12">IK1</strain>
    </source>
</reference>
<comment type="similarity">
    <text evidence="1">Belongs to the sigma-54 factor family.</text>
</comment>